<evidence type="ECO:0000259" key="7">
    <source>
        <dbReference type="Pfam" id="PF01435"/>
    </source>
</evidence>
<dbReference type="Proteomes" id="UP001157133">
    <property type="component" value="Unassembled WGS sequence"/>
</dbReference>
<dbReference type="InterPro" id="IPR051156">
    <property type="entry name" value="Mito/Outer_Membr_Metalloprot"/>
</dbReference>
<evidence type="ECO:0000256" key="5">
    <source>
        <dbReference type="ARBA" id="ARBA00023049"/>
    </source>
</evidence>
<keyword evidence="5 6" id="KW-0482">Metalloprotease</keyword>
<keyword evidence="4 6" id="KW-0862">Zinc</keyword>
<organism evidence="8 9">
    <name type="scientific">Thalassotalea eurytherma</name>
    <dbReference type="NCBI Taxonomy" id="1144278"/>
    <lineage>
        <taxon>Bacteria</taxon>
        <taxon>Pseudomonadati</taxon>
        <taxon>Pseudomonadota</taxon>
        <taxon>Gammaproteobacteria</taxon>
        <taxon>Alteromonadales</taxon>
        <taxon>Colwelliaceae</taxon>
        <taxon>Thalassotalea</taxon>
    </lineage>
</organism>
<comment type="cofactor">
    <cofactor evidence="6">
        <name>Zn(2+)</name>
        <dbReference type="ChEBI" id="CHEBI:29105"/>
    </cofactor>
    <text evidence="6">Binds 1 zinc ion per subunit.</text>
</comment>
<comment type="caution">
    <text evidence="8">The sequence shown here is derived from an EMBL/GenBank/DDBJ whole genome shotgun (WGS) entry which is preliminary data.</text>
</comment>
<name>A0ABQ6H5N8_9GAMM</name>
<dbReference type="Pfam" id="PF01435">
    <property type="entry name" value="Peptidase_M48"/>
    <property type="match status" value="1"/>
</dbReference>
<keyword evidence="9" id="KW-1185">Reference proteome</keyword>
<dbReference type="EMBL" id="BSSU01000011">
    <property type="protein sequence ID" value="GLX82927.1"/>
    <property type="molecule type" value="Genomic_DNA"/>
</dbReference>
<proteinExistence type="inferred from homology"/>
<dbReference type="SUPFAM" id="SSF48452">
    <property type="entry name" value="TPR-like"/>
    <property type="match status" value="1"/>
</dbReference>
<evidence type="ECO:0000256" key="6">
    <source>
        <dbReference type="RuleBase" id="RU003983"/>
    </source>
</evidence>
<evidence type="ECO:0000313" key="8">
    <source>
        <dbReference type="EMBL" id="GLX82927.1"/>
    </source>
</evidence>
<protein>
    <recommendedName>
        <fullName evidence="7">Peptidase M48 domain-containing protein</fullName>
    </recommendedName>
</protein>
<comment type="similarity">
    <text evidence="6">Belongs to the peptidase M48 family.</text>
</comment>
<dbReference type="PANTHER" id="PTHR22726">
    <property type="entry name" value="METALLOENDOPEPTIDASE OMA1"/>
    <property type="match status" value="1"/>
</dbReference>
<evidence type="ECO:0000256" key="2">
    <source>
        <dbReference type="ARBA" id="ARBA00022723"/>
    </source>
</evidence>
<gene>
    <name evidence="8" type="ORF">theurythT_23790</name>
</gene>
<dbReference type="InterPro" id="IPR011990">
    <property type="entry name" value="TPR-like_helical_dom_sf"/>
</dbReference>
<reference evidence="8 9" key="1">
    <citation type="submission" date="2023-03" db="EMBL/GenBank/DDBJ databases">
        <title>Draft genome sequence of Thalassotalea eurytherma JCM 18482T.</title>
        <authorList>
            <person name="Sawabe T."/>
        </authorList>
    </citation>
    <scope>NUCLEOTIDE SEQUENCE [LARGE SCALE GENOMIC DNA]</scope>
    <source>
        <strain evidence="8 9">JCM 18482</strain>
    </source>
</reference>
<dbReference type="Gene3D" id="3.30.2010.10">
    <property type="entry name" value="Metalloproteases ('zincins'), catalytic domain"/>
    <property type="match status" value="1"/>
</dbReference>
<evidence type="ECO:0000256" key="3">
    <source>
        <dbReference type="ARBA" id="ARBA00022801"/>
    </source>
</evidence>
<evidence type="ECO:0000256" key="1">
    <source>
        <dbReference type="ARBA" id="ARBA00022670"/>
    </source>
</evidence>
<sequence length="409" mass="46305">MRVLAFLLPLYLLGCGSTINKKDVQSLTNRPEQFVISEEEQTLIARSNKLHNDLVKQGLIVRNKAANDYIAHMAKKIEPDFDAHIDISYFILRDSSLNAFALPNGNIYLNAGLINQLASEDELALVMAHEMAHVVERHGLIKLLDRKQTVVSSHVVDLIFMGTGLIYFAAISDLASFSRQMEEEADSLAIEYLAESDYDLNKGITAIEKLVLEKHGKELGSIWSSHPDISTRAKAGREKISAMNWQVTEHVSSHPDYEDFRSSLTELVIKTRLRNKQFELAADIAKRELEISPDNALLYYYLGEANRLKSSETRAYAKEYAWLYDEDFDDDLIEKLSEGNSGYIASSKQYFEKATELNSTLSLPYKGLGLLALDQQDVNQAKSYLQQYLSYDGIKDRRYINSLIDNLKG</sequence>
<dbReference type="InterPro" id="IPR001915">
    <property type="entry name" value="Peptidase_M48"/>
</dbReference>
<keyword evidence="1 6" id="KW-0645">Protease</keyword>
<dbReference type="Gene3D" id="1.25.40.10">
    <property type="entry name" value="Tetratricopeptide repeat domain"/>
    <property type="match status" value="1"/>
</dbReference>
<dbReference type="RefSeq" id="WP_284208317.1">
    <property type="nucleotide sequence ID" value="NZ_BSSU01000011.1"/>
</dbReference>
<keyword evidence="2" id="KW-0479">Metal-binding</keyword>
<evidence type="ECO:0000256" key="4">
    <source>
        <dbReference type="ARBA" id="ARBA00022833"/>
    </source>
</evidence>
<accession>A0ABQ6H5N8</accession>
<feature type="domain" description="Peptidase M48" evidence="7">
    <location>
        <begin position="89"/>
        <end position="235"/>
    </location>
</feature>
<dbReference type="PANTHER" id="PTHR22726:SF1">
    <property type="entry name" value="METALLOENDOPEPTIDASE OMA1, MITOCHONDRIAL"/>
    <property type="match status" value="1"/>
</dbReference>
<keyword evidence="3 6" id="KW-0378">Hydrolase</keyword>
<evidence type="ECO:0000313" key="9">
    <source>
        <dbReference type="Proteomes" id="UP001157133"/>
    </source>
</evidence>